<reference evidence="1 2" key="1">
    <citation type="submission" date="2019-10" db="EMBL/GenBank/DDBJ databases">
        <title>Streptomyces sp. nov., a novel actinobacterium isolated from alkaline environment.</title>
        <authorList>
            <person name="Golinska P."/>
        </authorList>
    </citation>
    <scope>NUCLEOTIDE SEQUENCE [LARGE SCALE GENOMIC DNA]</scope>
    <source>
        <strain evidence="1 2">OF1</strain>
    </source>
</reference>
<dbReference type="SUPFAM" id="SSF47413">
    <property type="entry name" value="lambda repressor-like DNA-binding domains"/>
    <property type="match status" value="1"/>
</dbReference>
<dbReference type="Pfam" id="PF13560">
    <property type="entry name" value="HTH_31"/>
    <property type="match status" value="1"/>
</dbReference>
<comment type="caution">
    <text evidence="1">The sequence shown here is derived from an EMBL/GenBank/DDBJ whole genome shotgun (WGS) entry which is preliminary data.</text>
</comment>
<protein>
    <submittedName>
        <fullName evidence="1">Helix-turn-helix domain-containing protein</fullName>
    </submittedName>
</protein>
<keyword evidence="2" id="KW-1185">Reference proteome</keyword>
<evidence type="ECO:0000313" key="2">
    <source>
        <dbReference type="Proteomes" id="UP000320857"/>
    </source>
</evidence>
<accession>A0A5P0YYG9</accession>
<organism evidence="1 2">
    <name type="scientific">Streptomyces alkaliterrae</name>
    <dbReference type="NCBI Taxonomy" id="2213162"/>
    <lineage>
        <taxon>Bacteria</taxon>
        <taxon>Bacillati</taxon>
        <taxon>Actinomycetota</taxon>
        <taxon>Actinomycetes</taxon>
        <taxon>Kitasatosporales</taxon>
        <taxon>Streptomycetaceae</taxon>
        <taxon>Streptomyces</taxon>
    </lineage>
</organism>
<gene>
    <name evidence="1" type="ORF">FNX44_026635</name>
</gene>
<name>A0A5P0YYG9_9ACTN</name>
<feature type="non-terminal residue" evidence="1">
    <location>
        <position position="104"/>
    </location>
</feature>
<dbReference type="GO" id="GO:0003677">
    <property type="term" value="F:DNA binding"/>
    <property type="evidence" value="ECO:0007669"/>
    <property type="project" value="InterPro"/>
</dbReference>
<proteinExistence type="predicted"/>
<dbReference type="InterPro" id="IPR010982">
    <property type="entry name" value="Lambda_DNA-bd_dom_sf"/>
</dbReference>
<evidence type="ECO:0000313" key="1">
    <source>
        <dbReference type="EMBL" id="MQS05345.1"/>
    </source>
</evidence>
<dbReference type="RefSeq" id="WP_143651505.1">
    <property type="nucleotide sequence ID" value="NZ_VJYK02000530.1"/>
</dbReference>
<sequence length="104" mass="11638">MAEWKPLPERVHPDVRRLVTEMRRAKDVADLSLSALADATAYSRSSWERCLNGAQLPPRQAVEALATRTGTDRARLLALWELAEYAWSGRGRTTPPTRDHASIA</sequence>
<dbReference type="Proteomes" id="UP000320857">
    <property type="component" value="Unassembled WGS sequence"/>
</dbReference>
<dbReference type="AlphaFoldDB" id="A0A5P0YYG9"/>
<dbReference type="EMBL" id="VJYK02000530">
    <property type="protein sequence ID" value="MQS05345.1"/>
    <property type="molecule type" value="Genomic_DNA"/>
</dbReference>